<dbReference type="GO" id="GO:0004197">
    <property type="term" value="F:cysteine-type endopeptidase activity"/>
    <property type="evidence" value="ECO:0007669"/>
    <property type="project" value="InterPro"/>
</dbReference>
<dbReference type="FunFam" id="3.40.50.300:FF:000840">
    <property type="entry name" value="Immune-associated nucleotide-binding protein 9"/>
    <property type="match status" value="1"/>
</dbReference>
<feature type="region of interest" description="Disordered" evidence="9">
    <location>
        <begin position="213"/>
        <end position="242"/>
    </location>
</feature>
<evidence type="ECO:0000256" key="7">
    <source>
        <dbReference type="RuleBase" id="RU003971"/>
    </source>
</evidence>
<dbReference type="InterPro" id="IPR015917">
    <property type="entry name" value="Pept_C14A"/>
</dbReference>
<keyword evidence="5" id="KW-0547">Nucleotide-binding</keyword>
<reference evidence="13 14" key="1">
    <citation type="submission" date="2024-04" db="EMBL/GenBank/DDBJ databases">
        <authorList>
            <consortium name="Genoscope - CEA"/>
            <person name="William W."/>
        </authorList>
    </citation>
    <scope>NUCLEOTIDE SEQUENCE [LARGE SCALE GENOMIC DNA]</scope>
</reference>
<keyword evidence="3" id="KW-0645">Protease</keyword>
<feature type="coiled-coil region" evidence="8">
    <location>
        <begin position="348"/>
        <end position="459"/>
    </location>
</feature>
<comment type="similarity">
    <text evidence="1">Belongs to the TRAFAC class TrmE-Era-EngA-EngB-Septin-like GTPase superfamily. AIG1/Toc34/Toc159-like paraseptin GTPase family. IAN subfamily.</text>
</comment>
<dbReference type="Pfam" id="PF04548">
    <property type="entry name" value="AIG1"/>
    <property type="match status" value="1"/>
</dbReference>
<accession>A0AAV2HKY7</accession>
<dbReference type="PANTHER" id="PTHR47901">
    <property type="entry name" value="CASPASE RECRUITMENT DOMAIN-CONTAINING PROTEIN 18"/>
    <property type="match status" value="1"/>
</dbReference>
<dbReference type="InterPro" id="IPR029030">
    <property type="entry name" value="Caspase-like_dom_sf"/>
</dbReference>
<dbReference type="SUPFAM" id="SSF52129">
    <property type="entry name" value="Caspase-like"/>
    <property type="match status" value="1"/>
</dbReference>
<evidence type="ECO:0000256" key="4">
    <source>
        <dbReference type="ARBA" id="ARBA00022703"/>
    </source>
</evidence>
<dbReference type="PROSITE" id="PS50207">
    <property type="entry name" value="CASPASE_P10"/>
    <property type="match status" value="1"/>
</dbReference>
<evidence type="ECO:0000259" key="12">
    <source>
        <dbReference type="PROSITE" id="PS51720"/>
    </source>
</evidence>
<sequence length="698" mass="79685">MAGKADDSAMSEEDEENIQLPDTWPTEDALKSDSVTFVDVQDEKCLRLFKRTMSENSVVYPMKNLISGNVLVINNETFIKLEQRKGTVHDCNKIRAVFSQLGFNVIIYNNLTKCQMEETLLRESKNDYSNHDCFILFILSHGDRGVVLGTDANTQNRDNNLSIVYIRRLFSENKSLLGKPKLFFIQACQGGQLDTGHTIDDEPSRVSHLNIESSPIKSEQNDSPYSEAANSSYVEDEETTDGTKIPSEADIFLSTATVEGCVSWRNVTYGSWYIQAICYVFRKYAYKNNLNDLMTLVNNLVSKSETKKGHKQVATKYDTLRKKLFFFPCLHEPYVEIIHKYRQGKSEKQKLEKKLEHVCLKLEKKNKLHEVEIEKLKTLERELNNRNEMIATLTKQEEQEKVLKLSLEDEIATLKLDYHNEKKQKQELESDLKIRDETIALLNQQCDSETEKRQVAEDDLKKRMDVLCNQCSNPSNSKRLYNRSQISQGLQSTADLDLLIIGGTGSGKSAVGNSILKRNAFISKFSTSSVTTDVVCEIGEHNGRKIKVIDGPGFGDNFMSTESDINLLKKAISANPSGYHAVLLVFRYGVRFTVQDEDTIRNLKNILGENFIKSFCILVMTCGDLFDIDDLGLTSEQLCSKANRNFQTILRECCDRIIWFDNKTKDEDKRNKQTSELIKMVDQLNPSGHRYTMGNFKR</sequence>
<evidence type="ECO:0000256" key="3">
    <source>
        <dbReference type="ARBA" id="ARBA00022670"/>
    </source>
</evidence>
<comment type="caution">
    <text evidence="13">The sequence shown here is derived from an EMBL/GenBank/DDBJ whole genome shotgun (WGS) entry which is preliminary data.</text>
</comment>
<feature type="domain" description="Caspase family p10" evidence="10">
    <location>
        <begin position="244"/>
        <end position="328"/>
    </location>
</feature>
<name>A0AAV2HKY7_LYMST</name>
<dbReference type="PROSITE" id="PS50208">
    <property type="entry name" value="CASPASE_P20"/>
    <property type="match status" value="1"/>
</dbReference>
<feature type="domain" description="Caspase family p20" evidence="11">
    <location>
        <begin position="66"/>
        <end position="192"/>
    </location>
</feature>
<dbReference type="PRINTS" id="PR00376">
    <property type="entry name" value="IL1BCENZYME"/>
</dbReference>
<dbReference type="InterPro" id="IPR002398">
    <property type="entry name" value="Pept_C14"/>
</dbReference>
<dbReference type="SMART" id="SM00115">
    <property type="entry name" value="CASc"/>
    <property type="match status" value="1"/>
</dbReference>
<dbReference type="GO" id="GO:0006915">
    <property type="term" value="P:apoptotic process"/>
    <property type="evidence" value="ECO:0007669"/>
    <property type="project" value="UniProtKB-KW"/>
</dbReference>
<dbReference type="PROSITE" id="PS01122">
    <property type="entry name" value="CASPASE_CYS"/>
    <property type="match status" value="1"/>
</dbReference>
<dbReference type="InterPro" id="IPR027417">
    <property type="entry name" value="P-loop_NTPase"/>
</dbReference>
<dbReference type="InterPro" id="IPR011600">
    <property type="entry name" value="Pept_C14_caspase"/>
</dbReference>
<dbReference type="AlphaFoldDB" id="A0AAV2HKY7"/>
<dbReference type="GO" id="GO:0006508">
    <property type="term" value="P:proteolysis"/>
    <property type="evidence" value="ECO:0007669"/>
    <property type="project" value="UniProtKB-KW"/>
</dbReference>
<protein>
    <submittedName>
        <fullName evidence="13">Uncharacterized protein</fullName>
    </submittedName>
</protein>
<dbReference type="Gene3D" id="3.40.50.300">
    <property type="entry name" value="P-loop containing nucleotide triphosphate hydrolases"/>
    <property type="match status" value="1"/>
</dbReference>
<dbReference type="PANTHER" id="PTHR47901:SF8">
    <property type="entry name" value="CASPASE-3"/>
    <property type="match status" value="1"/>
</dbReference>
<dbReference type="SUPFAM" id="SSF52540">
    <property type="entry name" value="P-loop containing nucleoside triphosphate hydrolases"/>
    <property type="match status" value="1"/>
</dbReference>
<dbReference type="Gene3D" id="3.40.50.1460">
    <property type="match status" value="1"/>
</dbReference>
<evidence type="ECO:0000256" key="2">
    <source>
        <dbReference type="ARBA" id="ARBA00010134"/>
    </source>
</evidence>
<evidence type="ECO:0000259" key="10">
    <source>
        <dbReference type="PROSITE" id="PS50207"/>
    </source>
</evidence>
<dbReference type="InterPro" id="IPR002138">
    <property type="entry name" value="Pept_C14_p10"/>
</dbReference>
<gene>
    <name evidence="13" type="ORF">GSLYS_00008654001</name>
</gene>
<evidence type="ECO:0000256" key="5">
    <source>
        <dbReference type="ARBA" id="ARBA00022741"/>
    </source>
</evidence>
<evidence type="ECO:0000256" key="6">
    <source>
        <dbReference type="ARBA" id="ARBA00022801"/>
    </source>
</evidence>
<dbReference type="InterPro" id="IPR033139">
    <property type="entry name" value="Caspase_cys_AS"/>
</dbReference>
<evidence type="ECO:0000256" key="8">
    <source>
        <dbReference type="SAM" id="Coils"/>
    </source>
</evidence>
<organism evidence="13 14">
    <name type="scientific">Lymnaea stagnalis</name>
    <name type="common">Great pond snail</name>
    <name type="synonym">Helix stagnalis</name>
    <dbReference type="NCBI Taxonomy" id="6523"/>
    <lineage>
        <taxon>Eukaryota</taxon>
        <taxon>Metazoa</taxon>
        <taxon>Spiralia</taxon>
        <taxon>Lophotrochozoa</taxon>
        <taxon>Mollusca</taxon>
        <taxon>Gastropoda</taxon>
        <taxon>Heterobranchia</taxon>
        <taxon>Euthyneura</taxon>
        <taxon>Panpulmonata</taxon>
        <taxon>Hygrophila</taxon>
        <taxon>Lymnaeoidea</taxon>
        <taxon>Lymnaeidae</taxon>
        <taxon>Lymnaea</taxon>
    </lineage>
</organism>
<feature type="compositionally biased region" description="Polar residues" evidence="9">
    <location>
        <begin position="213"/>
        <end position="233"/>
    </location>
</feature>
<feature type="region of interest" description="Disordered" evidence="9">
    <location>
        <begin position="1"/>
        <end position="25"/>
    </location>
</feature>
<dbReference type="GO" id="GO:0005525">
    <property type="term" value="F:GTP binding"/>
    <property type="evidence" value="ECO:0007669"/>
    <property type="project" value="InterPro"/>
</dbReference>
<dbReference type="EMBL" id="CAXITT010000179">
    <property type="protein sequence ID" value="CAL1534694.1"/>
    <property type="molecule type" value="Genomic_DNA"/>
</dbReference>
<feature type="domain" description="AIG1-type G" evidence="12">
    <location>
        <begin position="493"/>
        <end position="698"/>
    </location>
</feature>
<keyword evidence="8" id="KW-0175">Coiled coil</keyword>
<evidence type="ECO:0000259" key="11">
    <source>
        <dbReference type="PROSITE" id="PS50208"/>
    </source>
</evidence>
<dbReference type="CDD" id="cd00032">
    <property type="entry name" value="CASc"/>
    <property type="match status" value="1"/>
</dbReference>
<evidence type="ECO:0000256" key="1">
    <source>
        <dbReference type="ARBA" id="ARBA00008535"/>
    </source>
</evidence>
<dbReference type="InterPro" id="IPR006703">
    <property type="entry name" value="G_AIG1"/>
</dbReference>
<keyword evidence="4" id="KW-0053">Apoptosis</keyword>
<evidence type="ECO:0000313" key="14">
    <source>
        <dbReference type="Proteomes" id="UP001497497"/>
    </source>
</evidence>
<keyword evidence="6" id="KW-0378">Hydrolase</keyword>
<proteinExistence type="inferred from homology"/>
<evidence type="ECO:0000313" key="13">
    <source>
        <dbReference type="EMBL" id="CAL1534694.1"/>
    </source>
</evidence>
<dbReference type="Pfam" id="PF00656">
    <property type="entry name" value="Peptidase_C14"/>
    <property type="match status" value="1"/>
</dbReference>
<dbReference type="InterPro" id="IPR001309">
    <property type="entry name" value="Pept_C14_p20"/>
</dbReference>
<comment type="similarity">
    <text evidence="2 7">Belongs to the peptidase C14A family.</text>
</comment>
<dbReference type="Proteomes" id="UP001497497">
    <property type="component" value="Unassembled WGS sequence"/>
</dbReference>
<dbReference type="PROSITE" id="PS51720">
    <property type="entry name" value="G_AIG1"/>
    <property type="match status" value="1"/>
</dbReference>
<keyword evidence="14" id="KW-1185">Reference proteome</keyword>
<evidence type="ECO:0000256" key="9">
    <source>
        <dbReference type="SAM" id="MobiDB-lite"/>
    </source>
</evidence>